<sequence>MATTNGVNGVNGANGVNGTHKSALVSVDEFLQQSFDYVICGGGTAGLTIAARLTENPDVTVGVIEAGKNRLGDPLVDTPAAFIQMLGNKDYDWVYNTVPQAGNKNKIHHLPRGKLLGGSSGINYMMYVRGSDADYNDWADLADDSSWSAAEMKQYMRKHQTLEPVDPRITDRTCMPFVGENHGTSGPVRTSFNESKLPIEDDIVKAADQATGFTKKPIDPWSGDHIGFFNTLGAVIRTGPNKGKRSYAARGYFQANEGRSNLKVITESLVSQVVLENETATGVEFIHNGQKHVVKAKREVIVCGGTINSPQILELSGIGDPEILKAAGVEVKVDLPSVGTNFQDHVVGGTVYQLAPGQISGEIIFNPDVMAAAQKELAEEQGGPLTGIQGTQGFFPVSLFLEDGELEEIVKSIESTKPATPFQKKQWDQVIAHLKNPKSANLQFVFISVTGDFENGTSDQTKLWPVPASPDQPHGISLAICMQYPVARGTIHIKSSDPAEHPAVDPNYLNHPADVAVLAAGLKFAEKLIGAPALEGKVSTRVHPDPARFPLTTVAERRAAAEEYCIGEYHACGSCAMGSTVDSHLRVYGVKGLRVADASVFANNVSGNIVSSVYAVAEKAADLIKQDWDYAALNKAVKA</sequence>
<comment type="similarity">
    <text evidence="1 3">Belongs to the GMC oxidoreductase family.</text>
</comment>
<dbReference type="Pfam" id="PF05199">
    <property type="entry name" value="GMC_oxred_C"/>
    <property type="match status" value="1"/>
</dbReference>
<keyword evidence="2 3" id="KW-0274">FAD</keyword>
<dbReference type="SUPFAM" id="SSF51905">
    <property type="entry name" value="FAD/NAD(P)-binding domain"/>
    <property type="match status" value="1"/>
</dbReference>
<evidence type="ECO:0000259" key="4">
    <source>
        <dbReference type="PROSITE" id="PS00623"/>
    </source>
</evidence>
<evidence type="ECO:0000256" key="3">
    <source>
        <dbReference type="RuleBase" id="RU003968"/>
    </source>
</evidence>
<dbReference type="Gene3D" id="3.50.50.60">
    <property type="entry name" value="FAD/NAD(P)-binding domain"/>
    <property type="match status" value="1"/>
</dbReference>
<organism evidence="6 7">
    <name type="scientific">Exophiala bonariae</name>
    <dbReference type="NCBI Taxonomy" id="1690606"/>
    <lineage>
        <taxon>Eukaryota</taxon>
        <taxon>Fungi</taxon>
        <taxon>Dikarya</taxon>
        <taxon>Ascomycota</taxon>
        <taxon>Pezizomycotina</taxon>
        <taxon>Eurotiomycetes</taxon>
        <taxon>Chaetothyriomycetidae</taxon>
        <taxon>Chaetothyriales</taxon>
        <taxon>Herpotrichiellaceae</taxon>
        <taxon>Exophiala</taxon>
    </lineage>
</organism>
<dbReference type="PROSITE" id="PS00623">
    <property type="entry name" value="GMC_OXRED_1"/>
    <property type="match status" value="1"/>
</dbReference>
<dbReference type="Pfam" id="PF00732">
    <property type="entry name" value="GMC_oxred_N"/>
    <property type="match status" value="1"/>
</dbReference>
<dbReference type="GeneID" id="89970692"/>
<evidence type="ECO:0000256" key="1">
    <source>
        <dbReference type="ARBA" id="ARBA00010790"/>
    </source>
</evidence>
<dbReference type="AlphaFoldDB" id="A0AAV9NDM2"/>
<keyword evidence="3" id="KW-0285">Flavoprotein</keyword>
<evidence type="ECO:0000256" key="2">
    <source>
        <dbReference type="PIRSR" id="PIRSR000137-2"/>
    </source>
</evidence>
<keyword evidence="7" id="KW-1185">Reference proteome</keyword>
<feature type="domain" description="Glucose-methanol-choline oxidoreductase N-terminal" evidence="4">
    <location>
        <begin position="113"/>
        <end position="136"/>
    </location>
</feature>
<dbReference type="PANTHER" id="PTHR11552:SF210">
    <property type="entry name" value="GLUCOSE-METHANOL-CHOLINE OXIDOREDUCTASE N-TERMINAL DOMAIN-CONTAINING PROTEIN-RELATED"/>
    <property type="match status" value="1"/>
</dbReference>
<dbReference type="PIRSF" id="PIRSF000137">
    <property type="entry name" value="Alcohol_oxidase"/>
    <property type="match status" value="1"/>
</dbReference>
<dbReference type="RefSeq" id="XP_064706319.1">
    <property type="nucleotide sequence ID" value="XM_064846094.1"/>
</dbReference>
<name>A0AAV9NDM2_9EURO</name>
<comment type="caution">
    <text evidence="6">The sequence shown here is derived from an EMBL/GenBank/DDBJ whole genome shotgun (WGS) entry which is preliminary data.</text>
</comment>
<dbReference type="SUPFAM" id="SSF54373">
    <property type="entry name" value="FAD-linked reductases, C-terminal domain"/>
    <property type="match status" value="1"/>
</dbReference>
<gene>
    <name evidence="6" type="ORF">LTR84_002484</name>
</gene>
<dbReference type="InterPro" id="IPR036188">
    <property type="entry name" value="FAD/NAD-bd_sf"/>
</dbReference>
<dbReference type="InterPro" id="IPR012132">
    <property type="entry name" value="GMC_OxRdtase"/>
</dbReference>
<dbReference type="PROSITE" id="PS00624">
    <property type="entry name" value="GMC_OXRED_2"/>
    <property type="match status" value="1"/>
</dbReference>
<comment type="cofactor">
    <cofactor evidence="2">
        <name>FAD</name>
        <dbReference type="ChEBI" id="CHEBI:57692"/>
    </cofactor>
</comment>
<dbReference type="Gene3D" id="3.30.560.10">
    <property type="entry name" value="Glucose Oxidase, domain 3"/>
    <property type="match status" value="1"/>
</dbReference>
<accession>A0AAV9NDM2</accession>
<dbReference type="InterPro" id="IPR007867">
    <property type="entry name" value="GMC_OxRtase_C"/>
</dbReference>
<dbReference type="Proteomes" id="UP001358417">
    <property type="component" value="Unassembled WGS sequence"/>
</dbReference>
<dbReference type="GO" id="GO:0050660">
    <property type="term" value="F:flavin adenine dinucleotide binding"/>
    <property type="evidence" value="ECO:0007669"/>
    <property type="project" value="InterPro"/>
</dbReference>
<dbReference type="PANTHER" id="PTHR11552">
    <property type="entry name" value="GLUCOSE-METHANOL-CHOLINE GMC OXIDOREDUCTASE"/>
    <property type="match status" value="1"/>
</dbReference>
<dbReference type="InterPro" id="IPR000172">
    <property type="entry name" value="GMC_OxRdtase_N"/>
</dbReference>
<protein>
    <recommendedName>
        <fullName evidence="4 5">Glucose-methanol-choline oxidoreductase N-terminal domain-containing protein</fullName>
    </recommendedName>
</protein>
<dbReference type="EMBL" id="JAVRRD010000013">
    <property type="protein sequence ID" value="KAK5052619.1"/>
    <property type="molecule type" value="Genomic_DNA"/>
</dbReference>
<proteinExistence type="inferred from homology"/>
<reference evidence="6 7" key="1">
    <citation type="submission" date="2023-08" db="EMBL/GenBank/DDBJ databases">
        <title>Black Yeasts Isolated from many extreme environments.</title>
        <authorList>
            <person name="Coleine C."/>
            <person name="Stajich J.E."/>
            <person name="Selbmann L."/>
        </authorList>
    </citation>
    <scope>NUCLEOTIDE SEQUENCE [LARGE SCALE GENOMIC DNA]</scope>
    <source>
        <strain evidence="6 7">CCFEE 5792</strain>
    </source>
</reference>
<evidence type="ECO:0000259" key="5">
    <source>
        <dbReference type="PROSITE" id="PS00624"/>
    </source>
</evidence>
<evidence type="ECO:0000313" key="6">
    <source>
        <dbReference type="EMBL" id="KAK5052619.1"/>
    </source>
</evidence>
<evidence type="ECO:0000313" key="7">
    <source>
        <dbReference type="Proteomes" id="UP001358417"/>
    </source>
</evidence>
<feature type="domain" description="Glucose-methanol-choline oxidoreductase N-terminal" evidence="5">
    <location>
        <begin position="305"/>
        <end position="319"/>
    </location>
</feature>
<dbReference type="GO" id="GO:0016614">
    <property type="term" value="F:oxidoreductase activity, acting on CH-OH group of donors"/>
    <property type="evidence" value="ECO:0007669"/>
    <property type="project" value="InterPro"/>
</dbReference>
<feature type="binding site" evidence="2">
    <location>
        <position position="270"/>
    </location>
    <ligand>
        <name>FAD</name>
        <dbReference type="ChEBI" id="CHEBI:57692"/>
    </ligand>
</feature>